<gene>
    <name evidence="2" type="ORF">L227DRAFT_257758</name>
</gene>
<name>A0A5C2RZ73_9APHY</name>
<dbReference type="OrthoDB" id="2758256at2759"/>
<dbReference type="EMBL" id="ML122288">
    <property type="protein sequence ID" value="RPD56386.1"/>
    <property type="molecule type" value="Genomic_DNA"/>
</dbReference>
<accession>A0A5C2RZ73</accession>
<keyword evidence="3" id="KW-1185">Reference proteome</keyword>
<dbReference type="AlphaFoldDB" id="A0A5C2RZ73"/>
<dbReference type="Proteomes" id="UP000313359">
    <property type="component" value="Unassembled WGS sequence"/>
</dbReference>
<evidence type="ECO:0000313" key="3">
    <source>
        <dbReference type="Proteomes" id="UP000313359"/>
    </source>
</evidence>
<feature type="region of interest" description="Disordered" evidence="1">
    <location>
        <begin position="248"/>
        <end position="267"/>
    </location>
</feature>
<organism evidence="2 3">
    <name type="scientific">Lentinus tigrinus ALCF2SS1-6</name>
    <dbReference type="NCBI Taxonomy" id="1328759"/>
    <lineage>
        <taxon>Eukaryota</taxon>
        <taxon>Fungi</taxon>
        <taxon>Dikarya</taxon>
        <taxon>Basidiomycota</taxon>
        <taxon>Agaricomycotina</taxon>
        <taxon>Agaricomycetes</taxon>
        <taxon>Polyporales</taxon>
        <taxon>Polyporaceae</taxon>
        <taxon>Lentinus</taxon>
    </lineage>
</organism>
<evidence type="ECO:0000313" key="2">
    <source>
        <dbReference type="EMBL" id="RPD56386.1"/>
    </source>
</evidence>
<protein>
    <submittedName>
        <fullName evidence="2">Uncharacterized protein</fullName>
    </submittedName>
</protein>
<proteinExistence type="predicted"/>
<reference evidence="2" key="1">
    <citation type="journal article" date="2018" name="Genome Biol. Evol.">
        <title>Genomics and development of Lentinus tigrinus, a white-rot wood-decaying mushroom with dimorphic fruiting bodies.</title>
        <authorList>
            <person name="Wu B."/>
            <person name="Xu Z."/>
            <person name="Knudson A."/>
            <person name="Carlson A."/>
            <person name="Chen N."/>
            <person name="Kovaka S."/>
            <person name="LaButti K."/>
            <person name="Lipzen A."/>
            <person name="Pennachio C."/>
            <person name="Riley R."/>
            <person name="Schakwitz W."/>
            <person name="Umezawa K."/>
            <person name="Ohm R.A."/>
            <person name="Grigoriev I.V."/>
            <person name="Nagy L.G."/>
            <person name="Gibbons J."/>
            <person name="Hibbett D."/>
        </authorList>
    </citation>
    <scope>NUCLEOTIDE SEQUENCE [LARGE SCALE GENOMIC DNA]</scope>
    <source>
        <strain evidence="2">ALCF2SS1-6</strain>
    </source>
</reference>
<sequence>MKSEDKVDYNKMLAEYERHLIPISWSDFPLDYIQELRDRHWEAQRYQDSDKLLGWNTYWDDEDRWADRKKHRDWVRAYEVPAFHFGIYLSHDEVIQYGKQCWLERHPEATSGPMENSIPLLGHLNTRLGERRLTINDIRFYRRLPVTFPTSPDTESFICCLISTNDRDIRRRTNPRNLAIALEVIRKEFPCTADREPMWYFDRGFFEPRNFDYAEFDPERVVGSGLLARLPKHVQTEIKEGRKVQWSLLPPDQSAPSDQLAEMKLSD</sequence>
<evidence type="ECO:0000256" key="1">
    <source>
        <dbReference type="SAM" id="MobiDB-lite"/>
    </source>
</evidence>